<dbReference type="GO" id="GO:0005524">
    <property type="term" value="F:ATP binding"/>
    <property type="evidence" value="ECO:0007669"/>
    <property type="project" value="UniProtKB-UniRule"/>
</dbReference>
<evidence type="ECO:0000256" key="5">
    <source>
        <dbReference type="ARBA" id="ARBA00022741"/>
    </source>
</evidence>
<dbReference type="HAMAP" id="MF_00692">
    <property type="entry name" value="SelO"/>
    <property type="match status" value="1"/>
</dbReference>
<keyword evidence="6 8" id="KW-0067">ATP-binding</keyword>
<proteinExistence type="inferred from homology"/>
<evidence type="ECO:0000256" key="3">
    <source>
        <dbReference type="ARBA" id="ARBA00022695"/>
    </source>
</evidence>
<evidence type="ECO:0000256" key="6">
    <source>
        <dbReference type="ARBA" id="ARBA00022840"/>
    </source>
</evidence>
<keyword evidence="5 8" id="KW-0547">Nucleotide-binding</keyword>
<name>A0A418YK22_9GAMM</name>
<reference evidence="9 10" key="1">
    <citation type="submission" date="2018-09" db="EMBL/GenBank/DDBJ databases">
        <authorList>
            <person name="Wang F."/>
        </authorList>
    </citation>
    <scope>NUCLEOTIDE SEQUENCE [LARGE SCALE GENOMIC DNA]</scope>
    <source>
        <strain evidence="9 10">PLHSC7-2</strain>
    </source>
</reference>
<feature type="binding site" evidence="8">
    <location>
        <position position="95"/>
    </location>
    <ligand>
        <name>ATP</name>
        <dbReference type="ChEBI" id="CHEBI:30616"/>
    </ligand>
</feature>
<comment type="caution">
    <text evidence="9">The sequence shown here is derived from an EMBL/GenBank/DDBJ whole genome shotgun (WGS) entry which is preliminary data.</text>
</comment>
<gene>
    <name evidence="8" type="primary">ydiU</name>
    <name evidence="8" type="synonym">selO</name>
    <name evidence="9" type="ORF">D1Z90_00860</name>
</gene>
<dbReference type="GO" id="GO:0070733">
    <property type="term" value="F:AMPylase activity"/>
    <property type="evidence" value="ECO:0007669"/>
    <property type="project" value="UniProtKB-EC"/>
</dbReference>
<dbReference type="EMBL" id="QZCH01000001">
    <property type="protein sequence ID" value="RJG51315.1"/>
    <property type="molecule type" value="Genomic_DNA"/>
</dbReference>
<keyword evidence="4 8" id="KW-0479">Metal-binding</keyword>
<feature type="binding site" evidence="8">
    <location>
        <position position="93"/>
    </location>
    <ligand>
        <name>ATP</name>
        <dbReference type="ChEBI" id="CHEBI:30616"/>
    </ligand>
</feature>
<dbReference type="GO" id="GO:0030145">
    <property type="term" value="F:manganese ion binding"/>
    <property type="evidence" value="ECO:0007669"/>
    <property type="project" value="UniProtKB-UniRule"/>
</dbReference>
<feature type="binding site" evidence="8">
    <location>
        <position position="264"/>
    </location>
    <ligand>
        <name>ATP</name>
        <dbReference type="ChEBI" id="CHEBI:30616"/>
    </ligand>
</feature>
<organism evidence="9 10">
    <name type="scientific">Motilimonas pumila</name>
    <dbReference type="NCBI Taxonomy" id="2303987"/>
    <lineage>
        <taxon>Bacteria</taxon>
        <taxon>Pseudomonadati</taxon>
        <taxon>Pseudomonadota</taxon>
        <taxon>Gammaproteobacteria</taxon>
        <taxon>Alteromonadales</taxon>
        <taxon>Alteromonadales genera incertae sedis</taxon>
        <taxon>Motilimonas</taxon>
    </lineage>
</organism>
<feature type="binding site" evidence="8">
    <location>
        <position position="127"/>
    </location>
    <ligand>
        <name>ATP</name>
        <dbReference type="ChEBI" id="CHEBI:30616"/>
    </ligand>
</feature>
<dbReference type="EC" id="2.7.7.108" evidence="8"/>
<keyword evidence="8" id="KW-0464">Manganese</keyword>
<dbReference type="Proteomes" id="UP000283255">
    <property type="component" value="Unassembled WGS sequence"/>
</dbReference>
<evidence type="ECO:0000313" key="9">
    <source>
        <dbReference type="EMBL" id="RJG51315.1"/>
    </source>
</evidence>
<keyword evidence="3 8" id="KW-0548">Nucleotidyltransferase</keyword>
<dbReference type="EC" id="2.7.7.-" evidence="8"/>
<comment type="catalytic activity">
    <reaction evidence="8">
        <text>L-tyrosyl-[protein] + ATP = O-(5'-adenylyl)-L-tyrosyl-[protein] + diphosphate</text>
        <dbReference type="Rhea" id="RHEA:54288"/>
        <dbReference type="Rhea" id="RHEA-COMP:10136"/>
        <dbReference type="Rhea" id="RHEA-COMP:13846"/>
        <dbReference type="ChEBI" id="CHEBI:30616"/>
        <dbReference type="ChEBI" id="CHEBI:33019"/>
        <dbReference type="ChEBI" id="CHEBI:46858"/>
        <dbReference type="ChEBI" id="CHEBI:83624"/>
        <dbReference type="EC" id="2.7.7.108"/>
    </reaction>
</comment>
<comment type="catalytic activity">
    <reaction evidence="8">
        <text>L-seryl-[protein] + UTP = O-(5'-uridylyl)-L-seryl-[protein] + diphosphate</text>
        <dbReference type="Rhea" id="RHEA:64604"/>
        <dbReference type="Rhea" id="RHEA-COMP:9863"/>
        <dbReference type="Rhea" id="RHEA-COMP:16635"/>
        <dbReference type="ChEBI" id="CHEBI:29999"/>
        <dbReference type="ChEBI" id="CHEBI:33019"/>
        <dbReference type="ChEBI" id="CHEBI:46398"/>
        <dbReference type="ChEBI" id="CHEBI:156051"/>
    </reaction>
</comment>
<comment type="similarity">
    <text evidence="1 8">Belongs to the SELO family.</text>
</comment>
<dbReference type="RefSeq" id="WP_119908862.1">
    <property type="nucleotide sequence ID" value="NZ_QZCH01000001.1"/>
</dbReference>
<comment type="catalytic activity">
    <reaction evidence="8">
        <text>L-tyrosyl-[protein] + UTP = O-(5'-uridylyl)-L-tyrosyl-[protein] + diphosphate</text>
        <dbReference type="Rhea" id="RHEA:83887"/>
        <dbReference type="Rhea" id="RHEA-COMP:10136"/>
        <dbReference type="Rhea" id="RHEA-COMP:20238"/>
        <dbReference type="ChEBI" id="CHEBI:33019"/>
        <dbReference type="ChEBI" id="CHEBI:46398"/>
        <dbReference type="ChEBI" id="CHEBI:46858"/>
        <dbReference type="ChEBI" id="CHEBI:90602"/>
    </reaction>
</comment>
<feature type="active site" description="Proton acceptor" evidence="8">
    <location>
        <position position="254"/>
    </location>
</feature>
<dbReference type="PANTHER" id="PTHR32057:SF14">
    <property type="entry name" value="PROTEIN ADENYLYLTRANSFERASE SELO, MITOCHONDRIAL"/>
    <property type="match status" value="1"/>
</dbReference>
<comment type="function">
    <text evidence="8">Nucleotidyltransferase involved in the post-translational modification of proteins. It can catalyze the addition of adenosine monophosphate (AMP) or uridine monophosphate (UMP) to a protein, resulting in modifications known as AMPylation and UMPylation.</text>
</comment>
<keyword evidence="2 8" id="KW-0808">Transferase</keyword>
<evidence type="ECO:0000256" key="8">
    <source>
        <dbReference type="HAMAP-Rule" id="MF_00692"/>
    </source>
</evidence>
<dbReference type="InterPro" id="IPR003846">
    <property type="entry name" value="SelO"/>
</dbReference>
<dbReference type="PANTHER" id="PTHR32057">
    <property type="entry name" value="PROTEIN ADENYLYLTRANSFERASE SELO, MITOCHONDRIAL"/>
    <property type="match status" value="1"/>
</dbReference>
<feature type="binding site" evidence="8">
    <location>
        <position position="96"/>
    </location>
    <ligand>
        <name>ATP</name>
        <dbReference type="ChEBI" id="CHEBI:30616"/>
    </ligand>
</feature>
<comment type="catalytic activity">
    <reaction evidence="8">
        <text>L-threonyl-[protein] + ATP = 3-O-(5'-adenylyl)-L-threonyl-[protein] + diphosphate</text>
        <dbReference type="Rhea" id="RHEA:54292"/>
        <dbReference type="Rhea" id="RHEA-COMP:11060"/>
        <dbReference type="Rhea" id="RHEA-COMP:13847"/>
        <dbReference type="ChEBI" id="CHEBI:30013"/>
        <dbReference type="ChEBI" id="CHEBI:30616"/>
        <dbReference type="ChEBI" id="CHEBI:33019"/>
        <dbReference type="ChEBI" id="CHEBI:138113"/>
        <dbReference type="EC" id="2.7.7.108"/>
    </reaction>
</comment>
<feature type="binding site" evidence="8">
    <location>
        <position position="178"/>
    </location>
    <ligand>
        <name>ATP</name>
        <dbReference type="ChEBI" id="CHEBI:30616"/>
    </ligand>
</feature>
<feature type="binding site" evidence="8">
    <location>
        <position position="185"/>
    </location>
    <ligand>
        <name>ATP</name>
        <dbReference type="ChEBI" id="CHEBI:30616"/>
    </ligand>
</feature>
<dbReference type="Pfam" id="PF02696">
    <property type="entry name" value="SelO"/>
    <property type="match status" value="1"/>
</dbReference>
<feature type="binding site" evidence="8">
    <location>
        <position position="128"/>
    </location>
    <ligand>
        <name>ATP</name>
        <dbReference type="ChEBI" id="CHEBI:30616"/>
    </ligand>
</feature>
<feature type="binding site" evidence="8">
    <location>
        <position position="255"/>
    </location>
    <ligand>
        <name>Mg(2+)</name>
        <dbReference type="ChEBI" id="CHEBI:18420"/>
    </ligand>
</feature>
<keyword evidence="7 8" id="KW-0460">Magnesium</keyword>
<evidence type="ECO:0000313" key="10">
    <source>
        <dbReference type="Proteomes" id="UP000283255"/>
    </source>
</evidence>
<comment type="cofactor">
    <cofactor evidence="8">
        <name>Mg(2+)</name>
        <dbReference type="ChEBI" id="CHEBI:18420"/>
    </cofactor>
    <cofactor evidence="8">
        <name>Mn(2+)</name>
        <dbReference type="ChEBI" id="CHEBI:29035"/>
    </cofactor>
</comment>
<dbReference type="NCBIfam" id="NF000658">
    <property type="entry name" value="PRK00029.1"/>
    <property type="match status" value="1"/>
</dbReference>
<sequence>MSSFHTLEQLGWCQPFWQLDPALYRLASPQGITQPKLIHANDDVAQLIGLDPNQSKRAAFLRLFSGHTLLKNMQPLAMKYAGHQFGVYNPALGDGRGLLLGQVNHQQSVWDIHLKGAGKTPYSRQGDGRAVLRASIREYLCSEAMHHLGIATTRALCLIDSSEPVMREEIENAATLARVSQSHVRFGHFEYLYHSNQHHLLAPLSDTIIKQHFPEVSNDLHPYLSMFNAVVAKTATLIAQWQAIGFCHGVMNTDNMSIIGQTLDYGPFAFLDQYQADYVCNASDYEGRYAFNRQPDIAQWNLSALALALTPLVCKNKLNQALAEFEPLLIAHYRHLMLAKLGLSQAQADDGDLIRAVMRIIADQRLDYTLFWRHLSHAHTAKDMHFMLSNTAEFDTWFTQYSERSAREPSNKRQQQQRMQANNPKYILRNHLVQRAIELAQTGDYSEVVKLFDLLQHPYAEQPEFEQYSLGPSDARRLAPLSCSS</sequence>
<dbReference type="AlphaFoldDB" id="A0A418YK22"/>
<comment type="catalytic activity">
    <reaction evidence="8">
        <text>L-histidyl-[protein] + UTP = N(tele)-(5'-uridylyl)-L-histidyl-[protein] + diphosphate</text>
        <dbReference type="Rhea" id="RHEA:83891"/>
        <dbReference type="Rhea" id="RHEA-COMP:9745"/>
        <dbReference type="Rhea" id="RHEA-COMP:20239"/>
        <dbReference type="ChEBI" id="CHEBI:29979"/>
        <dbReference type="ChEBI" id="CHEBI:33019"/>
        <dbReference type="ChEBI" id="CHEBI:46398"/>
        <dbReference type="ChEBI" id="CHEBI:233474"/>
    </reaction>
</comment>
<dbReference type="OrthoDB" id="9776281at2"/>
<keyword evidence="10" id="KW-1185">Reference proteome</keyword>
<dbReference type="GO" id="GO:0000287">
    <property type="term" value="F:magnesium ion binding"/>
    <property type="evidence" value="ECO:0007669"/>
    <property type="project" value="UniProtKB-UniRule"/>
</dbReference>
<comment type="catalytic activity">
    <reaction evidence="8">
        <text>L-seryl-[protein] + ATP = 3-O-(5'-adenylyl)-L-seryl-[protein] + diphosphate</text>
        <dbReference type="Rhea" id="RHEA:58120"/>
        <dbReference type="Rhea" id="RHEA-COMP:9863"/>
        <dbReference type="Rhea" id="RHEA-COMP:15073"/>
        <dbReference type="ChEBI" id="CHEBI:29999"/>
        <dbReference type="ChEBI" id="CHEBI:30616"/>
        <dbReference type="ChEBI" id="CHEBI:33019"/>
        <dbReference type="ChEBI" id="CHEBI:142516"/>
        <dbReference type="EC" id="2.7.7.108"/>
    </reaction>
</comment>
<evidence type="ECO:0000256" key="7">
    <source>
        <dbReference type="ARBA" id="ARBA00022842"/>
    </source>
</evidence>
<reference evidence="9 10" key="2">
    <citation type="submission" date="2019-01" db="EMBL/GenBank/DDBJ databases">
        <title>Motilimonas pumilus sp. nov., isolated from the gut of sea cucumber (Apostichopus japonicus).</title>
        <authorList>
            <person name="Wang F.-Q."/>
            <person name="Ren L.-H."/>
            <person name="Lin Y.-W."/>
            <person name="Sun G.-H."/>
            <person name="Du Z.-J."/>
            <person name="Zhao J.-X."/>
            <person name="Liu X.-J."/>
            <person name="Liu L.-J."/>
        </authorList>
    </citation>
    <scope>NUCLEOTIDE SEQUENCE [LARGE SCALE GENOMIC DNA]</scope>
    <source>
        <strain evidence="9 10">PLHSC7-2</strain>
    </source>
</reference>
<feature type="binding site" evidence="8">
    <location>
        <position position="264"/>
    </location>
    <ligand>
        <name>Mg(2+)</name>
        <dbReference type="ChEBI" id="CHEBI:18420"/>
    </ligand>
</feature>
<evidence type="ECO:0000256" key="4">
    <source>
        <dbReference type="ARBA" id="ARBA00022723"/>
    </source>
</evidence>
<feature type="binding site" evidence="8">
    <location>
        <position position="115"/>
    </location>
    <ligand>
        <name>ATP</name>
        <dbReference type="ChEBI" id="CHEBI:30616"/>
    </ligand>
</feature>
<evidence type="ECO:0000256" key="1">
    <source>
        <dbReference type="ARBA" id="ARBA00009747"/>
    </source>
</evidence>
<accession>A0A418YK22</accession>
<protein>
    <recommendedName>
        <fullName evidence="8">Protein nucleotidyltransferase YdiU</fullName>
        <ecNumber evidence="8">2.7.7.-</ecNumber>
    </recommendedName>
    <alternativeName>
        <fullName evidence="8">Protein adenylyltransferase YdiU</fullName>
        <ecNumber evidence="8">2.7.7.108</ecNumber>
    </alternativeName>
    <alternativeName>
        <fullName evidence="8">Protein uridylyltransferase YdiU</fullName>
        <ecNumber evidence="8">2.7.7.-</ecNumber>
    </alternativeName>
</protein>
<evidence type="ECO:0000256" key="2">
    <source>
        <dbReference type="ARBA" id="ARBA00022679"/>
    </source>
</evidence>